<proteinExistence type="predicted"/>
<sequence>MLTYFCSACQFYYREAELLKNKQCPECRGEVKPRLALGGQVVGAP</sequence>
<protein>
    <recommendedName>
        <fullName evidence="2">Rubredoxin-like domain-containing protein</fullName>
    </recommendedName>
</protein>
<name>A0A0F9K9C3_9ZZZZ</name>
<dbReference type="EMBL" id="LAZR01008436">
    <property type="protein sequence ID" value="KKM78769.1"/>
    <property type="molecule type" value="Genomic_DNA"/>
</dbReference>
<organism evidence="1">
    <name type="scientific">marine sediment metagenome</name>
    <dbReference type="NCBI Taxonomy" id="412755"/>
    <lineage>
        <taxon>unclassified sequences</taxon>
        <taxon>metagenomes</taxon>
        <taxon>ecological metagenomes</taxon>
    </lineage>
</organism>
<evidence type="ECO:0000313" key="1">
    <source>
        <dbReference type="EMBL" id="KKM78769.1"/>
    </source>
</evidence>
<reference evidence="1" key="1">
    <citation type="journal article" date="2015" name="Nature">
        <title>Complex archaea that bridge the gap between prokaryotes and eukaryotes.</title>
        <authorList>
            <person name="Spang A."/>
            <person name="Saw J.H."/>
            <person name="Jorgensen S.L."/>
            <person name="Zaremba-Niedzwiedzka K."/>
            <person name="Martijn J."/>
            <person name="Lind A.E."/>
            <person name="van Eijk R."/>
            <person name="Schleper C."/>
            <person name="Guy L."/>
            <person name="Ettema T.J."/>
        </authorList>
    </citation>
    <scope>NUCLEOTIDE SEQUENCE</scope>
</reference>
<dbReference type="AlphaFoldDB" id="A0A0F9K9C3"/>
<accession>A0A0F9K9C3</accession>
<evidence type="ECO:0008006" key="2">
    <source>
        <dbReference type="Google" id="ProtNLM"/>
    </source>
</evidence>
<comment type="caution">
    <text evidence="1">The sequence shown here is derived from an EMBL/GenBank/DDBJ whole genome shotgun (WGS) entry which is preliminary data.</text>
</comment>
<gene>
    <name evidence="1" type="ORF">LCGC14_1356730</name>
</gene>